<feature type="domain" description="Condensin-2 complex subunit H2 C-terminal" evidence="2">
    <location>
        <begin position="199"/>
        <end position="268"/>
    </location>
</feature>
<comment type="caution">
    <text evidence="3">The sequence shown here is derived from an EMBL/GenBank/DDBJ whole genome shotgun (WGS) entry which is preliminary data.</text>
</comment>
<proteinExistence type="predicted"/>
<dbReference type="InterPro" id="IPR031739">
    <property type="entry name" value="Ncaph2"/>
</dbReference>
<dbReference type="Pfam" id="PF16858">
    <property type="entry name" value="CNDH2_C"/>
    <property type="match status" value="1"/>
</dbReference>
<keyword evidence="4" id="KW-1185">Reference proteome</keyword>
<dbReference type="InterPro" id="IPR031737">
    <property type="entry name" value="CNDH2_C"/>
</dbReference>
<dbReference type="AlphaFoldDB" id="A0ABC8R3E9"/>
<dbReference type="PANTHER" id="PTHR14324:SF3">
    <property type="entry name" value="CONDENSIN-2 COMPLEX SUBUNIT H2"/>
    <property type="match status" value="1"/>
</dbReference>
<feature type="region of interest" description="Disordered" evidence="1">
    <location>
        <begin position="1"/>
        <end position="30"/>
    </location>
</feature>
<evidence type="ECO:0000313" key="4">
    <source>
        <dbReference type="Proteomes" id="UP001642360"/>
    </source>
</evidence>
<evidence type="ECO:0000256" key="1">
    <source>
        <dbReference type="SAM" id="MobiDB-lite"/>
    </source>
</evidence>
<accession>A0ABC8R3E9</accession>
<reference evidence="3 4" key="1">
    <citation type="submission" date="2024-02" db="EMBL/GenBank/DDBJ databases">
        <authorList>
            <person name="Vignale AGUSTIN F."/>
            <person name="Sosa J E."/>
            <person name="Modenutti C."/>
        </authorList>
    </citation>
    <scope>NUCLEOTIDE SEQUENCE [LARGE SCALE GENOMIC DNA]</scope>
</reference>
<dbReference type="Proteomes" id="UP001642360">
    <property type="component" value="Unassembled WGS sequence"/>
</dbReference>
<gene>
    <name evidence="3" type="ORF">ILEXP_LOCUS6310</name>
</gene>
<name>A0ABC8R3E9_9AQUA</name>
<evidence type="ECO:0000259" key="2">
    <source>
        <dbReference type="Pfam" id="PF16858"/>
    </source>
</evidence>
<sequence length="280" mass="31735">MDYGYSEPRDLDNSDDEDDDDPWKPLNPYEFGNLKVKPNKQVKAGRRDGVNSCKRIPLTTEFPLARLHGSISSELNEIWEKQQHAFMESYMNEYVPLNPEKFRQTFNVFSPHDYDGSVHFDANEDMDLKMQILTRVSKICVDLTCLCPQLFLGNFAWLSQLLPSAIQIQKDSLLASIAETENCAELGRAIVDNLFYTGLHEYGGRVLDELLLKAGSGNATSFADLSYGQEKHDVARTFSALLQLVNNGDVDLERVCTDGESTVSCVRLSKEQVRKRELPR</sequence>
<organism evidence="3 4">
    <name type="scientific">Ilex paraguariensis</name>
    <name type="common">yerba mate</name>
    <dbReference type="NCBI Taxonomy" id="185542"/>
    <lineage>
        <taxon>Eukaryota</taxon>
        <taxon>Viridiplantae</taxon>
        <taxon>Streptophyta</taxon>
        <taxon>Embryophyta</taxon>
        <taxon>Tracheophyta</taxon>
        <taxon>Spermatophyta</taxon>
        <taxon>Magnoliopsida</taxon>
        <taxon>eudicotyledons</taxon>
        <taxon>Gunneridae</taxon>
        <taxon>Pentapetalae</taxon>
        <taxon>asterids</taxon>
        <taxon>campanulids</taxon>
        <taxon>Aquifoliales</taxon>
        <taxon>Aquifoliaceae</taxon>
        <taxon>Ilex</taxon>
    </lineage>
</organism>
<dbReference type="EMBL" id="CAUOFW020000925">
    <property type="protein sequence ID" value="CAK9138956.1"/>
    <property type="molecule type" value="Genomic_DNA"/>
</dbReference>
<evidence type="ECO:0000313" key="3">
    <source>
        <dbReference type="EMBL" id="CAK9138956.1"/>
    </source>
</evidence>
<dbReference type="PANTHER" id="PTHR14324">
    <property type="entry name" value="CONDENSIN-2 COMPLEX SUBUNIT H2"/>
    <property type="match status" value="1"/>
</dbReference>
<protein>
    <recommendedName>
        <fullName evidence="2">Condensin-2 complex subunit H2 C-terminal domain-containing protein</fullName>
    </recommendedName>
</protein>